<feature type="signal peptide" evidence="1">
    <location>
        <begin position="1"/>
        <end position="21"/>
    </location>
</feature>
<dbReference type="Proteomes" id="UP000004947">
    <property type="component" value="Unassembled WGS sequence"/>
</dbReference>
<name>A6DU36_9BACT</name>
<accession>A6DU36</accession>
<feature type="non-terminal residue" evidence="2">
    <location>
        <position position="94"/>
    </location>
</feature>
<evidence type="ECO:0000313" key="3">
    <source>
        <dbReference type="Proteomes" id="UP000004947"/>
    </source>
</evidence>
<comment type="caution">
    <text evidence="2">The sequence shown here is derived from an EMBL/GenBank/DDBJ whole genome shotgun (WGS) entry which is preliminary data.</text>
</comment>
<evidence type="ECO:0000256" key="1">
    <source>
        <dbReference type="SAM" id="SignalP"/>
    </source>
</evidence>
<gene>
    <name evidence="2" type="ORF">LNTAR_23824</name>
</gene>
<dbReference type="AlphaFoldDB" id="A6DU36"/>
<protein>
    <submittedName>
        <fullName evidence="2">Uncharacterized protein</fullName>
    </submittedName>
</protein>
<dbReference type="RefSeq" id="WP_007281322.1">
    <property type="nucleotide sequence ID" value="NZ_ABCK01000046.1"/>
</dbReference>
<keyword evidence="1" id="KW-0732">Signal</keyword>
<dbReference type="EMBL" id="ABCK01000046">
    <property type="protein sequence ID" value="EDM24832.1"/>
    <property type="molecule type" value="Genomic_DNA"/>
</dbReference>
<reference evidence="2 3" key="1">
    <citation type="journal article" date="2010" name="J. Bacteriol.">
        <title>Genome sequence of Lentisphaera araneosa HTCC2155T, the type species of the order Lentisphaerales in the phylum Lentisphaerae.</title>
        <authorList>
            <person name="Thrash J.C."/>
            <person name="Cho J.C."/>
            <person name="Vergin K.L."/>
            <person name="Morris R.M."/>
            <person name="Giovannoni S.J."/>
        </authorList>
    </citation>
    <scope>NUCLEOTIDE SEQUENCE [LARGE SCALE GENOMIC DNA]</scope>
    <source>
        <strain evidence="2 3">HTCC2155</strain>
    </source>
</reference>
<evidence type="ECO:0000313" key="2">
    <source>
        <dbReference type="EMBL" id="EDM24832.1"/>
    </source>
</evidence>
<proteinExistence type="predicted"/>
<sequence length="94" mass="10511">MRLAKFSTAFICSLLSFSSMAEEYSSKPETDTDKFISWLESGDSRLQLGNFTSVGQTKSNNRQIFNRVDGGNTVGYSSTYIEGNYLIPQVSNFQ</sequence>
<feature type="chain" id="PRO_5002691473" evidence="1">
    <location>
        <begin position="22"/>
        <end position="94"/>
    </location>
</feature>
<keyword evidence="3" id="KW-1185">Reference proteome</keyword>
<organism evidence="2 3">
    <name type="scientific">Lentisphaera araneosa HTCC2155</name>
    <dbReference type="NCBI Taxonomy" id="313628"/>
    <lineage>
        <taxon>Bacteria</taxon>
        <taxon>Pseudomonadati</taxon>
        <taxon>Lentisphaerota</taxon>
        <taxon>Lentisphaeria</taxon>
        <taxon>Lentisphaerales</taxon>
        <taxon>Lentisphaeraceae</taxon>
        <taxon>Lentisphaera</taxon>
    </lineage>
</organism>